<dbReference type="OrthoDB" id="1706699at2759"/>
<dbReference type="SUPFAM" id="SSF56672">
    <property type="entry name" value="DNA/RNA polymerases"/>
    <property type="match status" value="1"/>
</dbReference>
<name>A0A3L6TH80_PANMI</name>
<accession>A0A3L6TH80</accession>
<comment type="caution">
    <text evidence="2">The sequence shown here is derived from an EMBL/GenBank/DDBJ whole genome shotgun (WGS) entry which is preliminary data.</text>
</comment>
<evidence type="ECO:0000313" key="2">
    <source>
        <dbReference type="EMBL" id="RLN38976.1"/>
    </source>
</evidence>
<gene>
    <name evidence="2" type="ORF">C2845_PM01G35260</name>
</gene>
<keyword evidence="3" id="KW-1185">Reference proteome</keyword>
<dbReference type="InterPro" id="IPR000477">
    <property type="entry name" value="RT_dom"/>
</dbReference>
<dbReference type="EMBL" id="PQIB02000001">
    <property type="protein sequence ID" value="RLN38976.1"/>
    <property type="molecule type" value="Genomic_DNA"/>
</dbReference>
<evidence type="ECO:0000259" key="1">
    <source>
        <dbReference type="PROSITE" id="PS50878"/>
    </source>
</evidence>
<dbReference type="Proteomes" id="UP000275267">
    <property type="component" value="Unassembled WGS sequence"/>
</dbReference>
<organism evidence="2 3">
    <name type="scientific">Panicum miliaceum</name>
    <name type="common">Proso millet</name>
    <name type="synonym">Broomcorn millet</name>
    <dbReference type="NCBI Taxonomy" id="4540"/>
    <lineage>
        <taxon>Eukaryota</taxon>
        <taxon>Viridiplantae</taxon>
        <taxon>Streptophyta</taxon>
        <taxon>Embryophyta</taxon>
        <taxon>Tracheophyta</taxon>
        <taxon>Spermatophyta</taxon>
        <taxon>Magnoliopsida</taxon>
        <taxon>Liliopsida</taxon>
        <taxon>Poales</taxon>
        <taxon>Poaceae</taxon>
        <taxon>PACMAD clade</taxon>
        <taxon>Panicoideae</taxon>
        <taxon>Panicodae</taxon>
        <taxon>Paniceae</taxon>
        <taxon>Panicinae</taxon>
        <taxon>Panicum</taxon>
        <taxon>Panicum sect. Panicum</taxon>
    </lineage>
</organism>
<dbReference type="PROSITE" id="PS50878">
    <property type="entry name" value="RT_POL"/>
    <property type="match status" value="1"/>
</dbReference>
<dbReference type="PANTHER" id="PTHR19446">
    <property type="entry name" value="REVERSE TRANSCRIPTASES"/>
    <property type="match status" value="1"/>
</dbReference>
<feature type="domain" description="Reverse transcriptase" evidence="1">
    <location>
        <begin position="1"/>
        <end position="150"/>
    </location>
</feature>
<dbReference type="Pfam" id="PF00078">
    <property type="entry name" value="RVT_1"/>
    <property type="match status" value="1"/>
</dbReference>
<reference evidence="3" key="1">
    <citation type="journal article" date="2019" name="Nat. Commun.">
        <title>The genome of broomcorn millet.</title>
        <authorList>
            <person name="Zou C."/>
            <person name="Miki D."/>
            <person name="Li D."/>
            <person name="Tang Q."/>
            <person name="Xiao L."/>
            <person name="Rajput S."/>
            <person name="Deng P."/>
            <person name="Jia W."/>
            <person name="Huang R."/>
            <person name="Zhang M."/>
            <person name="Sun Y."/>
            <person name="Hu J."/>
            <person name="Fu X."/>
            <person name="Schnable P.S."/>
            <person name="Li F."/>
            <person name="Zhang H."/>
            <person name="Feng B."/>
            <person name="Zhu X."/>
            <person name="Liu R."/>
            <person name="Schnable J.C."/>
            <person name="Zhu J.-K."/>
            <person name="Zhang H."/>
        </authorList>
    </citation>
    <scope>NUCLEOTIDE SEQUENCE [LARGE SCALE GENOMIC DNA]</scope>
</reference>
<dbReference type="CDD" id="cd01650">
    <property type="entry name" value="RT_nLTR_like"/>
    <property type="match status" value="1"/>
</dbReference>
<proteinExistence type="predicted"/>
<dbReference type="STRING" id="4540.A0A3L6TH80"/>
<evidence type="ECO:0000313" key="3">
    <source>
        <dbReference type="Proteomes" id="UP000275267"/>
    </source>
</evidence>
<sequence>MPEEWRRSILVPIFKNKEDVQSCTNYRGIKLMSHAMKLWERVIEHRLRRVTSVTQNQFGFMPGRSIMEAIFLIRQLMERYREQKKDLHMVFIDLEKAYDKIPRNVMWWVLEKHKVPTKYIILIKDMYKDAITFVRTCDGDTTDFSINIGL</sequence>
<dbReference type="InterPro" id="IPR043502">
    <property type="entry name" value="DNA/RNA_pol_sf"/>
</dbReference>
<dbReference type="AlphaFoldDB" id="A0A3L6TH80"/>
<protein>
    <submittedName>
        <fullName evidence="2">V-type proton ATPase subunit B 2</fullName>
    </submittedName>
</protein>